<sequence>MNVLRNFRRHFSTFVLTRGLTISLLGSAFIYLAYWGFSVPWLNSVIGISTLYLLLPSDKTTWAVTGFFTGIFWFWWIALSFNHYHMPWAIPIVILAMGLLYAVLFWLIAYAGSVYRPKNTMVGKPTLHELILKSIGLLLFSYIHPFGFDWYKPELMFVESWFGVEKWQFAIILTGIVLMLWRKHYAYLLIILLAWQPLSETPAALPKDIRIVTTWTTVEEKWDKTLHPEQFDILFSSIDRAIDENKTLVILPESVFPVFLKRSPSLIGALRKRSEKISIVTGGLYWDGKTPRNSTYIFTNGKVQIANKVLLVPFGESNPLPDFLSDWVNRVFYDGAVDYKADSNVTDYSINGQTYRNAICFEATSERLYEGIPKKMIVLSNNGWFTPSIEPTLQKLLLQYYSRKYGTTIYHAVNMAESYLVQNGRTRSIR</sequence>
<feature type="domain" description="CN hydrolase" evidence="11">
    <location>
        <begin position="212"/>
        <end position="430"/>
    </location>
</feature>
<feature type="transmembrane region" description="Helical" evidence="10">
    <location>
        <begin position="167"/>
        <end position="195"/>
    </location>
</feature>
<comment type="similarity">
    <text evidence="2">Belongs to the CN hydrolase family. Apolipoprotein N-acyltransferase subfamily.</text>
</comment>
<organism evidence="12 13">
    <name type="scientific">Sulfurovum riftiae</name>
    <dbReference type="NCBI Taxonomy" id="1630136"/>
    <lineage>
        <taxon>Bacteria</taxon>
        <taxon>Pseudomonadati</taxon>
        <taxon>Campylobacterota</taxon>
        <taxon>Epsilonproteobacteria</taxon>
        <taxon>Campylobacterales</taxon>
        <taxon>Sulfurovaceae</taxon>
        <taxon>Sulfurovum</taxon>
    </lineage>
</organism>
<dbReference type="AlphaFoldDB" id="A0A151CHY8"/>
<dbReference type="SUPFAM" id="SSF56317">
    <property type="entry name" value="Carbon-nitrogen hydrolase"/>
    <property type="match status" value="1"/>
</dbReference>
<evidence type="ECO:0000256" key="2">
    <source>
        <dbReference type="ARBA" id="ARBA00010065"/>
    </source>
</evidence>
<evidence type="ECO:0000259" key="11">
    <source>
        <dbReference type="PROSITE" id="PS50263"/>
    </source>
</evidence>
<evidence type="ECO:0000256" key="3">
    <source>
        <dbReference type="ARBA" id="ARBA00022475"/>
    </source>
</evidence>
<dbReference type="GO" id="GO:0016410">
    <property type="term" value="F:N-acyltransferase activity"/>
    <property type="evidence" value="ECO:0007669"/>
    <property type="project" value="InterPro"/>
</dbReference>
<feature type="transmembrane region" description="Helical" evidence="10">
    <location>
        <begin position="88"/>
        <end position="109"/>
    </location>
</feature>
<feature type="transmembrane region" description="Helical" evidence="10">
    <location>
        <begin position="12"/>
        <end position="32"/>
    </location>
</feature>
<evidence type="ECO:0000256" key="1">
    <source>
        <dbReference type="ARBA" id="ARBA00004651"/>
    </source>
</evidence>
<dbReference type="InterPro" id="IPR059110">
    <property type="entry name" value="Lnt_campylobact"/>
</dbReference>
<reference evidence="12 13" key="1">
    <citation type="submission" date="2015-11" db="EMBL/GenBank/DDBJ databases">
        <title>Draft genome of Sulfurovum riftiae 1812E, a member of the Epsilonproteobacteria isolated from the tube of the deep-sea hydrothermal vent tubewom Riftia pachyptila.</title>
        <authorList>
            <person name="Vetriani C."/>
            <person name="Giovannelli D."/>
        </authorList>
    </citation>
    <scope>NUCLEOTIDE SEQUENCE [LARGE SCALE GENOMIC DNA]</scope>
    <source>
        <strain evidence="12 13">1812E</strain>
    </source>
</reference>
<dbReference type="GO" id="GO:0005886">
    <property type="term" value="C:plasma membrane"/>
    <property type="evidence" value="ECO:0007669"/>
    <property type="project" value="UniProtKB-SubCell"/>
</dbReference>
<dbReference type="NCBIfam" id="TIGR00546">
    <property type="entry name" value="lnt"/>
    <property type="match status" value="1"/>
</dbReference>
<dbReference type="EMBL" id="LNKT01000005">
    <property type="protein sequence ID" value="KYJ87109.1"/>
    <property type="molecule type" value="Genomic_DNA"/>
</dbReference>
<evidence type="ECO:0000256" key="5">
    <source>
        <dbReference type="ARBA" id="ARBA00022679"/>
    </source>
</evidence>
<dbReference type="Pfam" id="PF26365">
    <property type="entry name" value="ApoNAT_membrane"/>
    <property type="match status" value="1"/>
</dbReference>
<accession>A0A151CHY8</accession>
<dbReference type="OrthoDB" id="9804277at2"/>
<keyword evidence="13" id="KW-1185">Reference proteome</keyword>
<dbReference type="InterPro" id="IPR059109">
    <property type="entry name" value="Lnt_membrane_dom"/>
</dbReference>
<feature type="transmembrane region" description="Helical" evidence="10">
    <location>
        <begin position="62"/>
        <end position="82"/>
    </location>
</feature>
<keyword evidence="8 10" id="KW-0472">Membrane</keyword>
<keyword evidence="7 10" id="KW-1133">Transmembrane helix</keyword>
<dbReference type="PANTHER" id="PTHR38686:SF1">
    <property type="entry name" value="APOLIPOPROTEIN N-ACYLTRANSFERASE"/>
    <property type="match status" value="1"/>
</dbReference>
<dbReference type="InterPro" id="IPR004563">
    <property type="entry name" value="Apolipo_AcylTrfase"/>
</dbReference>
<keyword evidence="5 12" id="KW-0808">Transferase</keyword>
<evidence type="ECO:0000256" key="4">
    <source>
        <dbReference type="ARBA" id="ARBA00022519"/>
    </source>
</evidence>
<evidence type="ECO:0000313" key="13">
    <source>
        <dbReference type="Proteomes" id="UP000075359"/>
    </source>
</evidence>
<dbReference type="PANTHER" id="PTHR38686">
    <property type="entry name" value="APOLIPOPROTEIN N-ACYLTRANSFERASE"/>
    <property type="match status" value="1"/>
</dbReference>
<dbReference type="GO" id="GO:0042158">
    <property type="term" value="P:lipoprotein biosynthetic process"/>
    <property type="evidence" value="ECO:0007669"/>
    <property type="project" value="InterPro"/>
</dbReference>
<keyword evidence="3" id="KW-1003">Cell membrane</keyword>
<dbReference type="STRING" id="1630136.AS592_03860"/>
<dbReference type="InterPro" id="IPR003010">
    <property type="entry name" value="C-N_Hydrolase"/>
</dbReference>
<gene>
    <name evidence="12" type="ORF">AS592_03860</name>
</gene>
<dbReference type="NCBIfam" id="NF008934">
    <property type="entry name" value="PRK12291.1"/>
    <property type="match status" value="1"/>
</dbReference>
<dbReference type="InterPro" id="IPR036526">
    <property type="entry name" value="C-N_Hydrolase_sf"/>
</dbReference>
<keyword evidence="9 12" id="KW-0012">Acyltransferase</keyword>
<evidence type="ECO:0000256" key="10">
    <source>
        <dbReference type="SAM" id="Phobius"/>
    </source>
</evidence>
<evidence type="ECO:0000256" key="6">
    <source>
        <dbReference type="ARBA" id="ARBA00022692"/>
    </source>
</evidence>
<protein>
    <submittedName>
        <fullName evidence="12">Acyltransferase</fullName>
    </submittedName>
</protein>
<proteinExistence type="inferred from homology"/>
<comment type="subcellular location">
    <subcellularLocation>
        <location evidence="1">Cell membrane</location>
        <topology evidence="1">Multi-pass membrane protein</topology>
    </subcellularLocation>
</comment>
<comment type="caution">
    <text evidence="12">The sequence shown here is derived from an EMBL/GenBank/DDBJ whole genome shotgun (WGS) entry which is preliminary data.</text>
</comment>
<feature type="transmembrane region" description="Helical" evidence="10">
    <location>
        <begin position="130"/>
        <end position="147"/>
    </location>
</feature>
<dbReference type="PROSITE" id="PS50263">
    <property type="entry name" value="CN_HYDROLASE"/>
    <property type="match status" value="1"/>
</dbReference>
<keyword evidence="6 10" id="KW-0812">Transmembrane</keyword>
<dbReference type="Gene3D" id="3.60.110.10">
    <property type="entry name" value="Carbon-nitrogen hydrolase"/>
    <property type="match status" value="1"/>
</dbReference>
<evidence type="ECO:0000256" key="8">
    <source>
        <dbReference type="ARBA" id="ARBA00023136"/>
    </source>
</evidence>
<evidence type="ECO:0000256" key="7">
    <source>
        <dbReference type="ARBA" id="ARBA00022989"/>
    </source>
</evidence>
<dbReference type="Proteomes" id="UP000075359">
    <property type="component" value="Unassembled WGS sequence"/>
</dbReference>
<keyword evidence="4" id="KW-0997">Cell inner membrane</keyword>
<evidence type="ECO:0000313" key="12">
    <source>
        <dbReference type="EMBL" id="KYJ87109.1"/>
    </source>
</evidence>
<name>A0A151CHY8_9BACT</name>
<evidence type="ECO:0000256" key="9">
    <source>
        <dbReference type="ARBA" id="ARBA00023315"/>
    </source>
</evidence>